<dbReference type="CDD" id="cd00383">
    <property type="entry name" value="trans_reg_C"/>
    <property type="match status" value="1"/>
</dbReference>
<dbReference type="Gene3D" id="1.10.10.10">
    <property type="entry name" value="Winged helix-like DNA-binding domain superfamily/Winged helix DNA-binding domain"/>
    <property type="match status" value="1"/>
</dbReference>
<dbReference type="Gene3D" id="3.40.50.2300">
    <property type="match status" value="1"/>
</dbReference>
<dbReference type="Gene3D" id="6.10.250.690">
    <property type="match status" value="1"/>
</dbReference>
<dbReference type="SMART" id="SM00862">
    <property type="entry name" value="Trans_reg_C"/>
    <property type="match status" value="1"/>
</dbReference>
<keyword evidence="1" id="KW-0805">Transcription regulation</keyword>
<sequence>MEVINIKKILIIEDDLSLSSGIAIALKDNELSFVQAQDLNSARIQIKNTNFDLIILDINLPDGNGLDFLKELRRNSTIPVIILTAKDMETDVVTGLELGADDYITKPFSLMILRARVQTQLRKVDSITVDQIQLDNFKFDFVKMEFLKKNASIELSKTEQKLLRILLENRGHTLTRACLVDAIWTNSAEYVDENALSVTVKRLRDKLEDIPSSPQYIKTVYGIGYTWVVT</sequence>
<proteinExistence type="predicted"/>
<dbReference type="Proteomes" id="UP000601171">
    <property type="component" value="Unassembled WGS sequence"/>
</dbReference>
<evidence type="ECO:0000259" key="6">
    <source>
        <dbReference type="PROSITE" id="PS50110"/>
    </source>
</evidence>
<dbReference type="Pfam" id="PF00072">
    <property type="entry name" value="Response_reg"/>
    <property type="match status" value="1"/>
</dbReference>
<evidence type="ECO:0000313" key="9">
    <source>
        <dbReference type="Proteomes" id="UP000601171"/>
    </source>
</evidence>
<dbReference type="SMART" id="SM00448">
    <property type="entry name" value="REC"/>
    <property type="match status" value="1"/>
</dbReference>
<dbReference type="InterPro" id="IPR011006">
    <property type="entry name" value="CheY-like_superfamily"/>
</dbReference>
<dbReference type="GO" id="GO:0000156">
    <property type="term" value="F:phosphorelay response regulator activity"/>
    <property type="evidence" value="ECO:0007669"/>
    <property type="project" value="TreeGrafter"/>
</dbReference>
<dbReference type="InterPro" id="IPR001867">
    <property type="entry name" value="OmpR/PhoB-type_DNA-bd"/>
</dbReference>
<dbReference type="InterPro" id="IPR036388">
    <property type="entry name" value="WH-like_DNA-bd_sf"/>
</dbReference>
<dbReference type="Pfam" id="PF00486">
    <property type="entry name" value="Trans_reg_C"/>
    <property type="match status" value="1"/>
</dbReference>
<dbReference type="GO" id="GO:0000976">
    <property type="term" value="F:transcription cis-regulatory region binding"/>
    <property type="evidence" value="ECO:0007669"/>
    <property type="project" value="TreeGrafter"/>
</dbReference>
<evidence type="ECO:0000256" key="3">
    <source>
        <dbReference type="ARBA" id="ARBA00023163"/>
    </source>
</evidence>
<dbReference type="SUPFAM" id="SSF52172">
    <property type="entry name" value="CheY-like"/>
    <property type="match status" value="1"/>
</dbReference>
<dbReference type="InterPro" id="IPR001789">
    <property type="entry name" value="Sig_transdc_resp-reg_receiver"/>
</dbReference>
<dbReference type="AlphaFoldDB" id="A0A926EUQ8"/>
<keyword evidence="3" id="KW-0804">Transcription</keyword>
<evidence type="ECO:0000259" key="7">
    <source>
        <dbReference type="PROSITE" id="PS51755"/>
    </source>
</evidence>
<reference evidence="8" key="1">
    <citation type="submission" date="2020-08" db="EMBL/GenBank/DDBJ databases">
        <title>Genome public.</title>
        <authorList>
            <person name="Liu C."/>
            <person name="Sun Q."/>
        </authorList>
    </citation>
    <scope>NUCLEOTIDE SEQUENCE</scope>
    <source>
        <strain evidence="8">BX21</strain>
    </source>
</reference>
<accession>A0A926EUQ8</accession>
<dbReference type="GO" id="GO:0005829">
    <property type="term" value="C:cytosol"/>
    <property type="evidence" value="ECO:0007669"/>
    <property type="project" value="TreeGrafter"/>
</dbReference>
<dbReference type="PANTHER" id="PTHR48111">
    <property type="entry name" value="REGULATOR OF RPOS"/>
    <property type="match status" value="1"/>
</dbReference>
<protein>
    <submittedName>
        <fullName evidence="8">Response regulator transcription factor</fullName>
    </submittedName>
</protein>
<keyword evidence="9" id="KW-1185">Reference proteome</keyword>
<feature type="domain" description="OmpR/PhoB-type" evidence="7">
    <location>
        <begin position="129"/>
        <end position="229"/>
    </location>
</feature>
<dbReference type="InterPro" id="IPR039420">
    <property type="entry name" value="WalR-like"/>
</dbReference>
<organism evidence="8 9">
    <name type="scientific">Paratissierella segnis</name>
    <dbReference type="NCBI Taxonomy" id="2763679"/>
    <lineage>
        <taxon>Bacteria</taxon>
        <taxon>Bacillati</taxon>
        <taxon>Bacillota</taxon>
        <taxon>Tissierellia</taxon>
        <taxon>Tissierellales</taxon>
        <taxon>Tissierellaceae</taxon>
        <taxon>Paratissierella</taxon>
    </lineage>
</organism>
<feature type="DNA-binding region" description="OmpR/PhoB-type" evidence="5">
    <location>
        <begin position="129"/>
        <end position="229"/>
    </location>
</feature>
<dbReference type="PROSITE" id="PS51755">
    <property type="entry name" value="OMPR_PHOB"/>
    <property type="match status" value="1"/>
</dbReference>
<evidence type="ECO:0000256" key="4">
    <source>
        <dbReference type="PROSITE-ProRule" id="PRU00169"/>
    </source>
</evidence>
<keyword evidence="2 5" id="KW-0238">DNA-binding</keyword>
<evidence type="ECO:0000256" key="2">
    <source>
        <dbReference type="ARBA" id="ARBA00023125"/>
    </source>
</evidence>
<feature type="modified residue" description="4-aspartylphosphate" evidence="4">
    <location>
        <position position="57"/>
    </location>
</feature>
<dbReference type="PANTHER" id="PTHR48111:SF73">
    <property type="entry name" value="ALKALINE PHOSPHATASE SYNTHESIS TRANSCRIPTIONAL REGULATORY PROTEIN PHOP"/>
    <property type="match status" value="1"/>
</dbReference>
<feature type="domain" description="Response regulatory" evidence="6">
    <location>
        <begin position="8"/>
        <end position="121"/>
    </location>
</feature>
<dbReference type="GO" id="GO:0006355">
    <property type="term" value="P:regulation of DNA-templated transcription"/>
    <property type="evidence" value="ECO:0007669"/>
    <property type="project" value="InterPro"/>
</dbReference>
<evidence type="ECO:0000256" key="5">
    <source>
        <dbReference type="PROSITE-ProRule" id="PRU01091"/>
    </source>
</evidence>
<keyword evidence="4" id="KW-0597">Phosphoprotein</keyword>
<evidence type="ECO:0000313" key="8">
    <source>
        <dbReference type="EMBL" id="MBC8586689.1"/>
    </source>
</evidence>
<evidence type="ECO:0000256" key="1">
    <source>
        <dbReference type="ARBA" id="ARBA00023015"/>
    </source>
</evidence>
<comment type="caution">
    <text evidence="8">The sequence shown here is derived from an EMBL/GenBank/DDBJ whole genome shotgun (WGS) entry which is preliminary data.</text>
</comment>
<name>A0A926EUQ8_9FIRM</name>
<dbReference type="PROSITE" id="PS50110">
    <property type="entry name" value="RESPONSE_REGULATORY"/>
    <property type="match status" value="1"/>
</dbReference>
<dbReference type="EMBL" id="JACRTG010000001">
    <property type="protein sequence ID" value="MBC8586689.1"/>
    <property type="molecule type" value="Genomic_DNA"/>
</dbReference>
<gene>
    <name evidence="8" type="ORF">H8707_00320</name>
</gene>
<dbReference type="GO" id="GO:0032993">
    <property type="term" value="C:protein-DNA complex"/>
    <property type="evidence" value="ECO:0007669"/>
    <property type="project" value="TreeGrafter"/>
</dbReference>